<dbReference type="Proteomes" id="UP001447151">
    <property type="component" value="Unassembled WGS sequence"/>
</dbReference>
<dbReference type="InterPro" id="IPR009509">
    <property type="entry name" value="DUF1132"/>
</dbReference>
<organism evidence="1 2">
    <name type="scientific">Neisseria polysaccharea</name>
    <dbReference type="NCBI Taxonomy" id="489"/>
    <lineage>
        <taxon>Bacteria</taxon>
        <taxon>Pseudomonadati</taxon>
        <taxon>Pseudomonadota</taxon>
        <taxon>Betaproteobacteria</taxon>
        <taxon>Neisseriales</taxon>
        <taxon>Neisseriaceae</taxon>
        <taxon>Neisseria</taxon>
    </lineage>
</organism>
<dbReference type="RefSeq" id="WP_349273294.1">
    <property type="nucleotide sequence ID" value="NZ_JBECZB010000011.1"/>
</dbReference>
<dbReference type="Pfam" id="PF06575">
    <property type="entry name" value="DUF1132"/>
    <property type="match status" value="1"/>
</dbReference>
<dbReference type="EMBL" id="JBECZB010000011">
    <property type="protein sequence ID" value="MEQ3511377.1"/>
    <property type="molecule type" value="Genomic_DNA"/>
</dbReference>
<sequence>MNKPFITQAQLALYKYQPSSKYFGQSMAFIVQKEFEEFVNNVKEYDILESFSYFLNKRVAHNIWKIYFSDESVIFIRKSEENGKIVHEFVYQEYTDSSDFNFMFE</sequence>
<protein>
    <submittedName>
        <fullName evidence="1">DUF1132 family protein</fullName>
    </submittedName>
</protein>
<name>A0ABV1JLK9_NEIPO</name>
<evidence type="ECO:0000313" key="1">
    <source>
        <dbReference type="EMBL" id="MEQ3511377.1"/>
    </source>
</evidence>
<gene>
    <name evidence="1" type="ORF">ABM124_08730</name>
</gene>
<proteinExistence type="predicted"/>
<comment type="caution">
    <text evidence="1">The sequence shown here is derived from an EMBL/GenBank/DDBJ whole genome shotgun (WGS) entry which is preliminary data.</text>
</comment>
<keyword evidence="2" id="KW-1185">Reference proteome</keyword>
<evidence type="ECO:0000313" key="2">
    <source>
        <dbReference type="Proteomes" id="UP001447151"/>
    </source>
</evidence>
<accession>A0ABV1JLK9</accession>
<reference evidence="1 2" key="1">
    <citation type="submission" date="2024-05" db="EMBL/GenBank/DDBJ databases">
        <authorList>
            <person name="Matzinger S.R."/>
            <person name="Bankers L."/>
            <person name="Rossheim A."/>
            <person name="Hetherington-Rauth M.C."/>
            <person name="Smith A."/>
            <person name="Baird S."/>
            <person name="Polanco D."/>
        </authorList>
    </citation>
    <scope>NUCLEOTIDE SEQUENCE [LARGE SCALE GENOMIC DNA]</scope>
    <source>
        <strain evidence="1 2">2024CJ-00066</strain>
    </source>
</reference>